<proteinExistence type="predicted"/>
<evidence type="ECO:0000313" key="1">
    <source>
        <dbReference type="EMBL" id="RHN76520.1"/>
    </source>
</evidence>
<gene>
    <name evidence="1" type="ORF">MtrunA17_Chr2g0333031</name>
</gene>
<organism evidence="1">
    <name type="scientific">Medicago truncatula</name>
    <name type="common">Barrel medic</name>
    <name type="synonym">Medicago tribuloides</name>
    <dbReference type="NCBI Taxonomy" id="3880"/>
    <lineage>
        <taxon>Eukaryota</taxon>
        <taxon>Viridiplantae</taxon>
        <taxon>Streptophyta</taxon>
        <taxon>Embryophyta</taxon>
        <taxon>Tracheophyta</taxon>
        <taxon>Spermatophyta</taxon>
        <taxon>Magnoliopsida</taxon>
        <taxon>eudicotyledons</taxon>
        <taxon>Gunneridae</taxon>
        <taxon>Pentapetalae</taxon>
        <taxon>rosids</taxon>
        <taxon>fabids</taxon>
        <taxon>Fabales</taxon>
        <taxon>Fabaceae</taxon>
        <taxon>Papilionoideae</taxon>
        <taxon>50 kb inversion clade</taxon>
        <taxon>NPAAA clade</taxon>
        <taxon>Hologalegina</taxon>
        <taxon>IRL clade</taxon>
        <taxon>Trifolieae</taxon>
        <taxon>Medicago</taxon>
    </lineage>
</organism>
<dbReference type="Proteomes" id="UP000265566">
    <property type="component" value="Chromosome 2"/>
</dbReference>
<comment type="caution">
    <text evidence="1">The sequence shown here is derived from an EMBL/GenBank/DDBJ whole genome shotgun (WGS) entry which is preliminary data.</text>
</comment>
<protein>
    <submittedName>
        <fullName evidence="1">Uncharacterized protein</fullName>
    </submittedName>
</protein>
<reference evidence="1" key="1">
    <citation type="journal article" date="2018" name="Nat. Plants">
        <title>Whole-genome landscape of Medicago truncatula symbiotic genes.</title>
        <authorList>
            <person name="Pecrix Y."/>
            <person name="Gamas P."/>
            <person name="Carrere S."/>
        </authorList>
    </citation>
    <scope>NUCLEOTIDE SEQUENCE</scope>
    <source>
        <tissue evidence="1">Leaves</tissue>
    </source>
</reference>
<dbReference type="EMBL" id="PSQE01000002">
    <property type="protein sequence ID" value="RHN76520.1"/>
    <property type="molecule type" value="Genomic_DNA"/>
</dbReference>
<sequence length="111" mass="12638">MKLSSKYGWEVINFSTKNTGLGVREEFKSWQLCHVSFTGNPNGIAEKVAREVMLKSLARIEIPILVSNLVHLPNAFFTFWVKEGFLKHAKVLIPQRHAETMNLTPCRLPIS</sequence>
<dbReference type="AlphaFoldDB" id="A0A396JE86"/>
<dbReference type="Gramene" id="rna12860">
    <property type="protein sequence ID" value="RHN76520.1"/>
    <property type="gene ID" value="gene12860"/>
</dbReference>
<name>A0A396JE86_MEDTR</name>
<accession>A0A396JE86</accession>